<dbReference type="AlphaFoldDB" id="A0A8J5NDY4"/>
<comment type="caution">
    <text evidence="1">The sequence shown here is derived from an EMBL/GenBank/DDBJ whole genome shotgun (WGS) entry which is preliminary data.</text>
</comment>
<dbReference type="EMBL" id="JAHLQT010001931">
    <property type="protein sequence ID" value="KAG7177694.1"/>
    <property type="molecule type" value="Genomic_DNA"/>
</dbReference>
<gene>
    <name evidence="1" type="ORF">Hamer_G008358</name>
</gene>
<evidence type="ECO:0000313" key="2">
    <source>
        <dbReference type="Proteomes" id="UP000747542"/>
    </source>
</evidence>
<dbReference type="Proteomes" id="UP000747542">
    <property type="component" value="Unassembled WGS sequence"/>
</dbReference>
<sequence>MLLSKLEMSGLDLNKVSAYTADIASVNYGKHNSVYQKMEMAQKTLLLQTVWLILHNATGFATAKLDIDVENIVLKVYNHFSISAKRTAQLKEFCEFVEVDSCSML</sequence>
<organism evidence="1 2">
    <name type="scientific">Homarus americanus</name>
    <name type="common">American lobster</name>
    <dbReference type="NCBI Taxonomy" id="6706"/>
    <lineage>
        <taxon>Eukaryota</taxon>
        <taxon>Metazoa</taxon>
        <taxon>Ecdysozoa</taxon>
        <taxon>Arthropoda</taxon>
        <taxon>Crustacea</taxon>
        <taxon>Multicrustacea</taxon>
        <taxon>Malacostraca</taxon>
        <taxon>Eumalacostraca</taxon>
        <taxon>Eucarida</taxon>
        <taxon>Decapoda</taxon>
        <taxon>Pleocyemata</taxon>
        <taxon>Astacidea</taxon>
        <taxon>Nephropoidea</taxon>
        <taxon>Nephropidae</taxon>
        <taxon>Homarus</taxon>
    </lineage>
</organism>
<accession>A0A8J5NDY4</accession>
<evidence type="ECO:0000313" key="1">
    <source>
        <dbReference type="EMBL" id="KAG7177694.1"/>
    </source>
</evidence>
<proteinExistence type="predicted"/>
<name>A0A8J5NDY4_HOMAM</name>
<keyword evidence="2" id="KW-1185">Reference proteome</keyword>
<reference evidence="1" key="1">
    <citation type="journal article" date="2021" name="Sci. Adv.">
        <title>The American lobster genome reveals insights on longevity, neural, and immune adaptations.</title>
        <authorList>
            <person name="Polinski J.M."/>
            <person name="Zimin A.V."/>
            <person name="Clark K.F."/>
            <person name="Kohn A.B."/>
            <person name="Sadowski N."/>
            <person name="Timp W."/>
            <person name="Ptitsyn A."/>
            <person name="Khanna P."/>
            <person name="Romanova D.Y."/>
            <person name="Williams P."/>
            <person name="Greenwood S.J."/>
            <person name="Moroz L.L."/>
            <person name="Walt D.R."/>
            <person name="Bodnar A.G."/>
        </authorList>
    </citation>
    <scope>NUCLEOTIDE SEQUENCE</scope>
    <source>
        <strain evidence="1">GMGI-L3</strain>
    </source>
</reference>
<protein>
    <submittedName>
        <fullName evidence="1">Uncharacterized protein</fullName>
    </submittedName>
</protein>